<reference evidence="2 3" key="1">
    <citation type="submission" date="2019-05" db="EMBL/GenBank/DDBJ databases">
        <title>Emergence of the Ug99 lineage of the wheat stem rust pathogen through somatic hybridization.</title>
        <authorList>
            <person name="Li F."/>
            <person name="Upadhyaya N.M."/>
            <person name="Sperschneider J."/>
            <person name="Matny O."/>
            <person name="Nguyen-Phuc H."/>
            <person name="Mago R."/>
            <person name="Raley C."/>
            <person name="Miller M.E."/>
            <person name="Silverstein K.A.T."/>
            <person name="Henningsen E."/>
            <person name="Hirsch C.D."/>
            <person name="Visser B."/>
            <person name="Pretorius Z.A."/>
            <person name="Steffenson B.J."/>
            <person name="Schwessinger B."/>
            <person name="Dodds P.N."/>
            <person name="Figueroa M."/>
        </authorList>
    </citation>
    <scope>NUCLEOTIDE SEQUENCE [LARGE SCALE GENOMIC DNA]</scope>
    <source>
        <strain evidence="2 3">Ug99</strain>
    </source>
</reference>
<dbReference type="Proteomes" id="UP000325313">
    <property type="component" value="Unassembled WGS sequence"/>
</dbReference>
<organism evidence="2 3">
    <name type="scientific">Puccinia graminis f. sp. tritici</name>
    <dbReference type="NCBI Taxonomy" id="56615"/>
    <lineage>
        <taxon>Eukaryota</taxon>
        <taxon>Fungi</taxon>
        <taxon>Dikarya</taxon>
        <taxon>Basidiomycota</taxon>
        <taxon>Pucciniomycotina</taxon>
        <taxon>Pucciniomycetes</taxon>
        <taxon>Pucciniales</taxon>
        <taxon>Pucciniaceae</taxon>
        <taxon>Puccinia</taxon>
    </lineage>
</organism>
<accession>A0A5B0M9L6</accession>
<keyword evidence="1" id="KW-0732">Signal</keyword>
<evidence type="ECO:0000256" key="1">
    <source>
        <dbReference type="SAM" id="SignalP"/>
    </source>
</evidence>
<sequence length="74" mass="7889">MVNAKYIIMSISLLCLGTKVTSSIVDIHGIASAADHLPTTALAEADPPCKHSPVKKCEACHQCVKCKPRHCTTT</sequence>
<feature type="signal peptide" evidence="1">
    <location>
        <begin position="1"/>
        <end position="23"/>
    </location>
</feature>
<evidence type="ECO:0000313" key="2">
    <source>
        <dbReference type="EMBL" id="KAA1072863.1"/>
    </source>
</evidence>
<dbReference type="EMBL" id="VDEP01000476">
    <property type="protein sequence ID" value="KAA1072863.1"/>
    <property type="molecule type" value="Genomic_DNA"/>
</dbReference>
<proteinExistence type="predicted"/>
<comment type="caution">
    <text evidence="2">The sequence shown here is derived from an EMBL/GenBank/DDBJ whole genome shotgun (WGS) entry which is preliminary data.</text>
</comment>
<feature type="chain" id="PRO_5023117339" evidence="1">
    <location>
        <begin position="24"/>
        <end position="74"/>
    </location>
</feature>
<dbReference type="AlphaFoldDB" id="A0A5B0M9L6"/>
<evidence type="ECO:0000313" key="3">
    <source>
        <dbReference type="Proteomes" id="UP000325313"/>
    </source>
</evidence>
<gene>
    <name evidence="2" type="ORF">PGTUg99_021942</name>
</gene>
<name>A0A5B0M9L6_PUCGR</name>
<protein>
    <submittedName>
        <fullName evidence="2">Uncharacterized protein</fullName>
    </submittedName>
</protein>